<organism evidence="1">
    <name type="scientific">Anguilla anguilla</name>
    <name type="common">European freshwater eel</name>
    <name type="synonym">Muraena anguilla</name>
    <dbReference type="NCBI Taxonomy" id="7936"/>
    <lineage>
        <taxon>Eukaryota</taxon>
        <taxon>Metazoa</taxon>
        <taxon>Chordata</taxon>
        <taxon>Craniata</taxon>
        <taxon>Vertebrata</taxon>
        <taxon>Euteleostomi</taxon>
        <taxon>Actinopterygii</taxon>
        <taxon>Neopterygii</taxon>
        <taxon>Teleostei</taxon>
        <taxon>Anguilliformes</taxon>
        <taxon>Anguillidae</taxon>
        <taxon>Anguilla</taxon>
    </lineage>
</organism>
<sequence length="51" mass="6098">MVLLFLIKKACCSFIYKTCCKYLYIQTLILEWVLQCFFTKTAVIHLHQHSL</sequence>
<reference evidence="1" key="2">
    <citation type="journal article" date="2015" name="Fish Shellfish Immunol.">
        <title>Early steps in the European eel (Anguilla anguilla)-Vibrio vulnificus interaction in the gills: Role of the RtxA13 toxin.</title>
        <authorList>
            <person name="Callol A."/>
            <person name="Pajuelo D."/>
            <person name="Ebbesson L."/>
            <person name="Teles M."/>
            <person name="MacKenzie S."/>
            <person name="Amaro C."/>
        </authorList>
    </citation>
    <scope>NUCLEOTIDE SEQUENCE</scope>
</reference>
<protein>
    <submittedName>
        <fullName evidence="1">Uncharacterized protein</fullName>
    </submittedName>
</protein>
<proteinExistence type="predicted"/>
<reference evidence="1" key="1">
    <citation type="submission" date="2014-11" db="EMBL/GenBank/DDBJ databases">
        <authorList>
            <person name="Amaro Gonzalez C."/>
        </authorList>
    </citation>
    <scope>NUCLEOTIDE SEQUENCE</scope>
</reference>
<dbReference type="EMBL" id="GBXM01095739">
    <property type="protein sequence ID" value="JAH12838.1"/>
    <property type="molecule type" value="Transcribed_RNA"/>
</dbReference>
<dbReference type="AlphaFoldDB" id="A0A0E9Q9R4"/>
<accession>A0A0E9Q9R4</accession>
<name>A0A0E9Q9R4_ANGAN</name>
<evidence type="ECO:0000313" key="1">
    <source>
        <dbReference type="EMBL" id="JAH12838.1"/>
    </source>
</evidence>